<gene>
    <name evidence="16" type="primary">mutY</name>
    <name evidence="16" type="ORF">OM074_12905</name>
</gene>
<dbReference type="PANTHER" id="PTHR42944:SF1">
    <property type="entry name" value="ADENINE DNA GLYCOSYLASE"/>
    <property type="match status" value="1"/>
</dbReference>
<dbReference type="GO" id="GO:0035485">
    <property type="term" value="F:adenine/guanine mispair binding"/>
    <property type="evidence" value="ECO:0007669"/>
    <property type="project" value="TreeGrafter"/>
</dbReference>
<evidence type="ECO:0000256" key="13">
    <source>
        <dbReference type="ARBA" id="ARBA00023295"/>
    </source>
</evidence>
<comment type="cofactor">
    <cofactor evidence="14">
        <name>[4Fe-4S] cluster</name>
        <dbReference type="ChEBI" id="CHEBI:49883"/>
    </cofactor>
    <text evidence="14">Binds 1 [4Fe-4S] cluster.</text>
</comment>
<dbReference type="Pfam" id="PF14815">
    <property type="entry name" value="NUDIX_4"/>
    <property type="match status" value="1"/>
</dbReference>
<dbReference type="Pfam" id="PF00633">
    <property type="entry name" value="HHH"/>
    <property type="match status" value="1"/>
</dbReference>
<keyword evidence="12" id="KW-0234">DNA repair</keyword>
<dbReference type="Gene3D" id="3.90.79.10">
    <property type="entry name" value="Nucleoside Triphosphate Pyrophosphohydrolase"/>
    <property type="match status" value="1"/>
</dbReference>
<comment type="similarity">
    <text evidence="3 14">Belongs to the Nth/MutY family.</text>
</comment>
<evidence type="ECO:0000313" key="17">
    <source>
        <dbReference type="Proteomes" id="UP001207408"/>
    </source>
</evidence>
<dbReference type="RefSeq" id="WP_301200043.1">
    <property type="nucleotide sequence ID" value="NZ_JAPDPI010000025.1"/>
</dbReference>
<dbReference type="InterPro" id="IPR005760">
    <property type="entry name" value="A/G_AdeGlyc_MutY"/>
</dbReference>
<comment type="function">
    <text evidence="2">Adenine glycosylase active on G-A mispairs. MutY also corrects error-prone DNA synthesis past GO lesions which are due to the oxidatively damaged form of guanine: 7,8-dihydro-8-oxoguanine (8-oxo-dGTP).</text>
</comment>
<keyword evidence="7" id="KW-0479">Metal-binding</keyword>
<keyword evidence="10 14" id="KW-0408">Iron</keyword>
<keyword evidence="8 14" id="KW-0227">DNA damage</keyword>
<protein>
    <recommendedName>
        <fullName evidence="5 14">Adenine DNA glycosylase</fullName>
        <ecNumber evidence="4 14">3.2.2.31</ecNumber>
    </recommendedName>
</protein>
<dbReference type="GO" id="GO:0000701">
    <property type="term" value="F:purine-specific mismatch base pair DNA N-glycosylase activity"/>
    <property type="evidence" value="ECO:0007669"/>
    <property type="project" value="UniProtKB-EC"/>
</dbReference>
<evidence type="ECO:0000256" key="9">
    <source>
        <dbReference type="ARBA" id="ARBA00022801"/>
    </source>
</evidence>
<dbReference type="GO" id="GO:0032357">
    <property type="term" value="F:oxidized purine DNA binding"/>
    <property type="evidence" value="ECO:0007669"/>
    <property type="project" value="TreeGrafter"/>
</dbReference>
<name>A0AAE3SKF1_9BACT</name>
<keyword evidence="11" id="KW-0411">Iron-sulfur</keyword>
<evidence type="ECO:0000256" key="5">
    <source>
        <dbReference type="ARBA" id="ARBA00022023"/>
    </source>
</evidence>
<evidence type="ECO:0000256" key="8">
    <source>
        <dbReference type="ARBA" id="ARBA00022763"/>
    </source>
</evidence>
<dbReference type="PANTHER" id="PTHR42944">
    <property type="entry name" value="ADENINE DNA GLYCOSYLASE"/>
    <property type="match status" value="1"/>
</dbReference>
<evidence type="ECO:0000256" key="2">
    <source>
        <dbReference type="ARBA" id="ARBA00002933"/>
    </source>
</evidence>
<accession>A0AAE3SKF1</accession>
<dbReference type="InterPro" id="IPR029119">
    <property type="entry name" value="MutY_C"/>
</dbReference>
<proteinExistence type="inferred from homology"/>
<dbReference type="GO" id="GO:0051539">
    <property type="term" value="F:4 iron, 4 sulfur cluster binding"/>
    <property type="evidence" value="ECO:0007669"/>
    <property type="project" value="UniProtKB-UniRule"/>
</dbReference>
<dbReference type="EMBL" id="JAPDPI010000025">
    <property type="protein sequence ID" value="MCW3806527.1"/>
    <property type="molecule type" value="Genomic_DNA"/>
</dbReference>
<dbReference type="GO" id="GO:0006284">
    <property type="term" value="P:base-excision repair"/>
    <property type="evidence" value="ECO:0007669"/>
    <property type="project" value="UniProtKB-UniRule"/>
</dbReference>
<keyword evidence="17" id="KW-1185">Reference proteome</keyword>
<evidence type="ECO:0000259" key="15">
    <source>
        <dbReference type="SMART" id="SM00478"/>
    </source>
</evidence>
<dbReference type="GO" id="GO:0034039">
    <property type="term" value="F:8-oxo-7,8-dihydroguanine DNA N-glycosylase activity"/>
    <property type="evidence" value="ECO:0007669"/>
    <property type="project" value="TreeGrafter"/>
</dbReference>
<evidence type="ECO:0000256" key="3">
    <source>
        <dbReference type="ARBA" id="ARBA00008343"/>
    </source>
</evidence>
<keyword evidence="6" id="KW-0004">4Fe-4S</keyword>
<dbReference type="InterPro" id="IPR000445">
    <property type="entry name" value="HhH_motif"/>
</dbReference>
<dbReference type="Gene3D" id="1.10.340.30">
    <property type="entry name" value="Hypothetical protein, domain 2"/>
    <property type="match status" value="1"/>
</dbReference>
<evidence type="ECO:0000256" key="10">
    <source>
        <dbReference type="ARBA" id="ARBA00023004"/>
    </source>
</evidence>
<dbReference type="AlphaFoldDB" id="A0AAE3SKF1"/>
<dbReference type="NCBIfam" id="TIGR01084">
    <property type="entry name" value="mutY"/>
    <property type="match status" value="1"/>
</dbReference>
<dbReference type="EC" id="3.2.2.31" evidence="4 14"/>
<dbReference type="GO" id="GO:0006298">
    <property type="term" value="P:mismatch repair"/>
    <property type="evidence" value="ECO:0007669"/>
    <property type="project" value="TreeGrafter"/>
</dbReference>
<dbReference type="CDD" id="cd03431">
    <property type="entry name" value="NUDIX_DNA_Glycosylase_C-MutY"/>
    <property type="match status" value="1"/>
</dbReference>
<sequence length="348" mass="40193">MRFSSNLILWYKQHKRDLPWRNTRDPYRIWISEIILQQTRVNQGLSYYCKLVEKYPDVHALANADEDELLRVWQGLGYYSRARNMHHTAKVVAYKMDGIFPDSYHELIKLKGIGSYTAAAISSICFNEHQTVVDGNVFRVLSRLFGVDTPINTAQGKKQFEKLAHELNDGGESGLFNQALMEFGALHCTPKQANCASCIFAAQCYASRHGKVDVLPVKEKKQKVKERYLNFFFVHDAYGNTLIQKRVMKDIWQGLYQFVLNETKEETGVEDMMPDLLGLYNGSKNIKRVDRCTHKLTHQKLYIQFIEVEVEKLGANDVSGYEIVSMSDLGNLAFPKPLERYLKDFKVR</sequence>
<dbReference type="CDD" id="cd00056">
    <property type="entry name" value="ENDO3c"/>
    <property type="match status" value="1"/>
</dbReference>
<keyword evidence="13 14" id="KW-0326">Glycosidase</keyword>
<evidence type="ECO:0000256" key="11">
    <source>
        <dbReference type="ARBA" id="ARBA00023014"/>
    </source>
</evidence>
<dbReference type="InterPro" id="IPR011257">
    <property type="entry name" value="DNA_glycosylase"/>
</dbReference>
<evidence type="ECO:0000256" key="12">
    <source>
        <dbReference type="ARBA" id="ARBA00023204"/>
    </source>
</evidence>
<dbReference type="SUPFAM" id="SSF48150">
    <property type="entry name" value="DNA-glycosylase"/>
    <property type="match status" value="1"/>
</dbReference>
<evidence type="ECO:0000313" key="16">
    <source>
        <dbReference type="EMBL" id="MCW3806527.1"/>
    </source>
</evidence>
<dbReference type="SUPFAM" id="SSF55811">
    <property type="entry name" value="Nudix"/>
    <property type="match status" value="1"/>
</dbReference>
<dbReference type="Pfam" id="PF00730">
    <property type="entry name" value="HhH-GPD"/>
    <property type="match status" value="1"/>
</dbReference>
<comment type="catalytic activity">
    <reaction evidence="1 14">
        <text>Hydrolyzes free adenine bases from 7,8-dihydro-8-oxoguanine:adenine mismatched double-stranded DNA, leaving an apurinic site.</text>
        <dbReference type="EC" id="3.2.2.31"/>
    </reaction>
</comment>
<dbReference type="InterPro" id="IPR015797">
    <property type="entry name" value="NUDIX_hydrolase-like_dom_sf"/>
</dbReference>
<evidence type="ECO:0000256" key="7">
    <source>
        <dbReference type="ARBA" id="ARBA00022723"/>
    </source>
</evidence>
<feature type="domain" description="HhH-GPD" evidence="15">
    <location>
        <begin position="35"/>
        <end position="186"/>
    </location>
</feature>
<evidence type="ECO:0000256" key="14">
    <source>
        <dbReference type="RuleBase" id="RU365096"/>
    </source>
</evidence>
<dbReference type="Gene3D" id="1.10.1670.10">
    <property type="entry name" value="Helix-hairpin-Helix base-excision DNA repair enzymes (C-terminal)"/>
    <property type="match status" value="1"/>
</dbReference>
<dbReference type="InterPro" id="IPR023170">
    <property type="entry name" value="HhH_base_excis_C"/>
</dbReference>
<dbReference type="Proteomes" id="UP001207408">
    <property type="component" value="Unassembled WGS sequence"/>
</dbReference>
<organism evidence="16 17">
    <name type="scientific">Plebeiibacterium marinum</name>
    <dbReference type="NCBI Taxonomy" id="2992111"/>
    <lineage>
        <taxon>Bacteria</taxon>
        <taxon>Pseudomonadati</taxon>
        <taxon>Bacteroidota</taxon>
        <taxon>Bacteroidia</taxon>
        <taxon>Marinilabiliales</taxon>
        <taxon>Marinilabiliaceae</taxon>
        <taxon>Plebeiibacterium</taxon>
    </lineage>
</organism>
<dbReference type="InterPro" id="IPR003265">
    <property type="entry name" value="HhH-GPD_domain"/>
</dbReference>
<evidence type="ECO:0000256" key="6">
    <source>
        <dbReference type="ARBA" id="ARBA00022485"/>
    </source>
</evidence>
<comment type="caution">
    <text evidence="16">The sequence shown here is derived from an EMBL/GenBank/DDBJ whole genome shotgun (WGS) entry which is preliminary data.</text>
</comment>
<dbReference type="FunFam" id="1.10.340.30:FF:000002">
    <property type="entry name" value="Adenine DNA glycosylase"/>
    <property type="match status" value="1"/>
</dbReference>
<dbReference type="GO" id="GO:0046872">
    <property type="term" value="F:metal ion binding"/>
    <property type="evidence" value="ECO:0007669"/>
    <property type="project" value="UniProtKB-UniRule"/>
</dbReference>
<dbReference type="SMART" id="SM00478">
    <property type="entry name" value="ENDO3c"/>
    <property type="match status" value="1"/>
</dbReference>
<evidence type="ECO:0000256" key="1">
    <source>
        <dbReference type="ARBA" id="ARBA00000843"/>
    </source>
</evidence>
<dbReference type="InterPro" id="IPR044298">
    <property type="entry name" value="MIG/MutY"/>
</dbReference>
<evidence type="ECO:0000256" key="4">
    <source>
        <dbReference type="ARBA" id="ARBA00012045"/>
    </source>
</evidence>
<reference evidence="16" key="1">
    <citation type="submission" date="2022-10" db="EMBL/GenBank/DDBJ databases">
        <authorList>
            <person name="Yu W.X."/>
        </authorList>
    </citation>
    <scope>NUCLEOTIDE SEQUENCE</scope>
    <source>
        <strain evidence="16">D04</strain>
    </source>
</reference>
<keyword evidence="9" id="KW-0378">Hydrolase</keyword>